<keyword evidence="3 5" id="KW-0238">DNA-binding</keyword>
<evidence type="ECO:0000256" key="4">
    <source>
        <dbReference type="ARBA" id="ARBA00023163"/>
    </source>
</evidence>
<keyword evidence="8" id="KW-1185">Reference proteome</keyword>
<dbReference type="Gene3D" id="1.10.357.10">
    <property type="entry name" value="Tetracycline Repressor, domain 2"/>
    <property type="match status" value="1"/>
</dbReference>
<dbReference type="Pfam" id="PF02909">
    <property type="entry name" value="TetR_C_1"/>
    <property type="match status" value="1"/>
</dbReference>
<evidence type="ECO:0000256" key="3">
    <source>
        <dbReference type="ARBA" id="ARBA00023125"/>
    </source>
</evidence>
<dbReference type="PANTHER" id="PTHR30055">
    <property type="entry name" value="HTH-TYPE TRANSCRIPTIONAL REGULATOR RUTR"/>
    <property type="match status" value="1"/>
</dbReference>
<keyword evidence="1" id="KW-0678">Repressor</keyword>
<dbReference type="Gene3D" id="1.10.10.60">
    <property type="entry name" value="Homeodomain-like"/>
    <property type="match status" value="1"/>
</dbReference>
<name>A0ABP8Q1Z1_9ACTN</name>
<evidence type="ECO:0000256" key="5">
    <source>
        <dbReference type="PROSITE-ProRule" id="PRU00335"/>
    </source>
</evidence>
<dbReference type="Proteomes" id="UP001500503">
    <property type="component" value="Unassembled WGS sequence"/>
</dbReference>
<dbReference type="InterPro" id="IPR003012">
    <property type="entry name" value="Tet_transcr_reg_TetR"/>
</dbReference>
<evidence type="ECO:0000313" key="8">
    <source>
        <dbReference type="Proteomes" id="UP001500503"/>
    </source>
</evidence>
<evidence type="ECO:0000256" key="1">
    <source>
        <dbReference type="ARBA" id="ARBA00022491"/>
    </source>
</evidence>
<dbReference type="InterPro" id="IPR009057">
    <property type="entry name" value="Homeodomain-like_sf"/>
</dbReference>
<evidence type="ECO:0000313" key="7">
    <source>
        <dbReference type="EMBL" id="GAA4495997.1"/>
    </source>
</evidence>
<gene>
    <name evidence="7" type="ORF">GCM10023191_037360</name>
</gene>
<accession>A0ABP8Q1Z1</accession>
<dbReference type="InterPro" id="IPR004111">
    <property type="entry name" value="Repressor_TetR_C"/>
</dbReference>
<dbReference type="InterPro" id="IPR001647">
    <property type="entry name" value="HTH_TetR"/>
</dbReference>
<dbReference type="InterPro" id="IPR036271">
    <property type="entry name" value="Tet_transcr_reg_TetR-rel_C_sf"/>
</dbReference>
<dbReference type="PROSITE" id="PS50977">
    <property type="entry name" value="HTH_TETR_2"/>
    <property type="match status" value="1"/>
</dbReference>
<dbReference type="EMBL" id="BAABHF010000021">
    <property type="protein sequence ID" value="GAA4495997.1"/>
    <property type="molecule type" value="Genomic_DNA"/>
</dbReference>
<dbReference type="Pfam" id="PF00440">
    <property type="entry name" value="TetR_N"/>
    <property type="match status" value="1"/>
</dbReference>
<proteinExistence type="predicted"/>
<reference evidence="8" key="1">
    <citation type="journal article" date="2019" name="Int. J. Syst. Evol. Microbiol.">
        <title>The Global Catalogue of Microorganisms (GCM) 10K type strain sequencing project: providing services to taxonomists for standard genome sequencing and annotation.</title>
        <authorList>
            <consortium name="The Broad Institute Genomics Platform"/>
            <consortium name="The Broad Institute Genome Sequencing Center for Infectious Disease"/>
            <person name="Wu L."/>
            <person name="Ma J."/>
        </authorList>
    </citation>
    <scope>NUCLEOTIDE SEQUENCE [LARGE SCALE GENOMIC DNA]</scope>
    <source>
        <strain evidence="8">JCM 17933</strain>
    </source>
</reference>
<dbReference type="SUPFAM" id="SSF46689">
    <property type="entry name" value="Homeodomain-like"/>
    <property type="match status" value="1"/>
</dbReference>
<dbReference type="SUPFAM" id="SSF48498">
    <property type="entry name" value="Tetracyclin repressor-like, C-terminal domain"/>
    <property type="match status" value="1"/>
</dbReference>
<comment type="caution">
    <text evidence="7">The sequence shown here is derived from an EMBL/GenBank/DDBJ whole genome shotgun (WGS) entry which is preliminary data.</text>
</comment>
<protein>
    <recommendedName>
        <fullName evidence="6">HTH tetR-type domain-containing protein</fullName>
    </recommendedName>
</protein>
<organism evidence="7 8">
    <name type="scientific">Actinoallomurus oryzae</name>
    <dbReference type="NCBI Taxonomy" id="502180"/>
    <lineage>
        <taxon>Bacteria</taxon>
        <taxon>Bacillati</taxon>
        <taxon>Actinomycetota</taxon>
        <taxon>Actinomycetes</taxon>
        <taxon>Streptosporangiales</taxon>
        <taxon>Thermomonosporaceae</taxon>
        <taxon>Actinoallomurus</taxon>
    </lineage>
</organism>
<evidence type="ECO:0000259" key="6">
    <source>
        <dbReference type="PROSITE" id="PS50977"/>
    </source>
</evidence>
<dbReference type="PRINTS" id="PR00400">
    <property type="entry name" value="TETREPRESSOR"/>
</dbReference>
<keyword evidence="2" id="KW-0805">Transcription regulation</keyword>
<dbReference type="RefSeq" id="WP_345465233.1">
    <property type="nucleotide sequence ID" value="NZ_BAABHF010000021.1"/>
</dbReference>
<evidence type="ECO:0000256" key="2">
    <source>
        <dbReference type="ARBA" id="ARBA00023015"/>
    </source>
</evidence>
<dbReference type="InterPro" id="IPR050109">
    <property type="entry name" value="HTH-type_TetR-like_transc_reg"/>
</dbReference>
<dbReference type="PANTHER" id="PTHR30055:SF151">
    <property type="entry name" value="TRANSCRIPTIONAL REGULATORY PROTEIN"/>
    <property type="match status" value="1"/>
</dbReference>
<sequence>MTGARRGGRPPLISRDDVVAAAIAIIDAEGLDALTMRGIGARLGVAAMSLYRHLPNRDAVLAAVVNRLVTEVVVDVPADARWPDALRALALGYREMLLRHPHAVPLLATQPVDVDTGMALAAPALDRSRAAGIGADDAVTAVQSVIVFVLGHALAQVGTPPGADDAPPAAPAGYYDRWFTAGLDAMIHGFTRTGDGP</sequence>
<feature type="DNA-binding region" description="H-T-H motif" evidence="5">
    <location>
        <begin position="35"/>
        <end position="54"/>
    </location>
</feature>
<keyword evidence="4" id="KW-0804">Transcription</keyword>
<feature type="domain" description="HTH tetR-type" evidence="6">
    <location>
        <begin position="12"/>
        <end position="72"/>
    </location>
</feature>